<dbReference type="GO" id="GO:0005886">
    <property type="term" value="C:plasma membrane"/>
    <property type="evidence" value="ECO:0007669"/>
    <property type="project" value="TreeGrafter"/>
</dbReference>
<evidence type="ECO:0000256" key="1">
    <source>
        <dbReference type="ARBA" id="ARBA00004141"/>
    </source>
</evidence>
<dbReference type="Proteomes" id="UP000231333">
    <property type="component" value="Unassembled WGS sequence"/>
</dbReference>
<dbReference type="InterPro" id="IPR001182">
    <property type="entry name" value="FtsW/RodA"/>
</dbReference>
<dbReference type="GO" id="GO:0008360">
    <property type="term" value="P:regulation of cell shape"/>
    <property type="evidence" value="ECO:0007669"/>
    <property type="project" value="UniProtKB-KW"/>
</dbReference>
<reference evidence="7 8" key="1">
    <citation type="submission" date="2017-09" db="EMBL/GenBank/DDBJ databases">
        <title>Depth-based differentiation of microbial function through sediment-hosted aquifers and enrichment of novel symbionts in the deep terrestrial subsurface.</title>
        <authorList>
            <person name="Probst A.J."/>
            <person name="Ladd B."/>
            <person name="Jarett J.K."/>
            <person name="Geller-Mcgrath D.E."/>
            <person name="Sieber C.M."/>
            <person name="Emerson J.B."/>
            <person name="Anantharaman K."/>
            <person name="Thomas B.C."/>
            <person name="Malmstrom R."/>
            <person name="Stieglmeier M."/>
            <person name="Klingl A."/>
            <person name="Woyke T."/>
            <person name="Ryan C.M."/>
            <person name="Banfield J.F."/>
        </authorList>
    </citation>
    <scope>NUCLEOTIDE SEQUENCE [LARGE SCALE GENOMIC DNA]</scope>
    <source>
        <strain evidence="7">CG10_big_fil_rev_8_21_14_0_10_42_12</strain>
    </source>
</reference>
<evidence type="ECO:0000256" key="5">
    <source>
        <dbReference type="ARBA" id="ARBA00023136"/>
    </source>
</evidence>
<proteinExistence type="predicted"/>
<comment type="caution">
    <text evidence="7">The sequence shown here is derived from an EMBL/GenBank/DDBJ whole genome shotgun (WGS) entry which is preliminary data.</text>
</comment>
<feature type="transmembrane region" description="Helical" evidence="6">
    <location>
        <begin position="72"/>
        <end position="91"/>
    </location>
</feature>
<keyword evidence="4 6" id="KW-1133">Transmembrane helix</keyword>
<dbReference type="AlphaFoldDB" id="A0A2H0QTV3"/>
<evidence type="ECO:0000256" key="2">
    <source>
        <dbReference type="ARBA" id="ARBA00022692"/>
    </source>
</evidence>
<dbReference type="NCBIfam" id="TIGR02210">
    <property type="entry name" value="rodA_shape"/>
    <property type="match status" value="1"/>
</dbReference>
<accession>A0A2H0QTV3</accession>
<feature type="transmembrane region" description="Helical" evidence="6">
    <location>
        <begin position="40"/>
        <end position="60"/>
    </location>
</feature>
<dbReference type="GO" id="GO:0032153">
    <property type="term" value="C:cell division site"/>
    <property type="evidence" value="ECO:0007669"/>
    <property type="project" value="TreeGrafter"/>
</dbReference>
<feature type="transmembrane region" description="Helical" evidence="6">
    <location>
        <begin position="181"/>
        <end position="200"/>
    </location>
</feature>
<dbReference type="GO" id="GO:0015648">
    <property type="term" value="F:lipid-linked peptidoglycan transporter activity"/>
    <property type="evidence" value="ECO:0007669"/>
    <property type="project" value="TreeGrafter"/>
</dbReference>
<feature type="transmembrane region" description="Helical" evidence="6">
    <location>
        <begin position="136"/>
        <end position="153"/>
    </location>
</feature>
<gene>
    <name evidence="7" type="ORF">COV34_03025</name>
</gene>
<evidence type="ECO:0000256" key="3">
    <source>
        <dbReference type="ARBA" id="ARBA00022960"/>
    </source>
</evidence>
<keyword evidence="2 6" id="KW-0812">Transmembrane</keyword>
<evidence type="ECO:0000256" key="6">
    <source>
        <dbReference type="SAM" id="Phobius"/>
    </source>
</evidence>
<feature type="transmembrane region" description="Helical" evidence="6">
    <location>
        <begin position="159"/>
        <end position="176"/>
    </location>
</feature>
<evidence type="ECO:0000313" key="7">
    <source>
        <dbReference type="EMBL" id="PIR37712.1"/>
    </source>
</evidence>
<feature type="transmembrane region" description="Helical" evidence="6">
    <location>
        <begin position="335"/>
        <end position="356"/>
    </location>
</feature>
<dbReference type="InterPro" id="IPR011923">
    <property type="entry name" value="RodA/MrdB"/>
</dbReference>
<keyword evidence="5 6" id="KW-0472">Membrane</keyword>
<dbReference type="GO" id="GO:0051301">
    <property type="term" value="P:cell division"/>
    <property type="evidence" value="ECO:0007669"/>
    <property type="project" value="InterPro"/>
</dbReference>
<feature type="transmembrane region" description="Helical" evidence="6">
    <location>
        <begin position="12"/>
        <end position="34"/>
    </location>
</feature>
<dbReference type="PANTHER" id="PTHR30474:SF1">
    <property type="entry name" value="PEPTIDOGLYCAN GLYCOSYLTRANSFERASE MRDB"/>
    <property type="match status" value="1"/>
</dbReference>
<dbReference type="PANTHER" id="PTHR30474">
    <property type="entry name" value="CELL CYCLE PROTEIN"/>
    <property type="match status" value="1"/>
</dbReference>
<feature type="transmembrane region" description="Helical" evidence="6">
    <location>
        <begin position="269"/>
        <end position="290"/>
    </location>
</feature>
<sequence length="373" mass="41259">MRTITNILRTPDWWLFGGALLLSLFGLVTMSSFVAEDNYFSRQLVWIILATCVYVGASLVDWRFLRSTKVSVAIFIVMAILLGLVATIGTISQGAQSWFNLGFFNFQPADPAKIALVIILAKYFTRRHAEIGHVRHILVSGFYTFIFFLLIFIQPDFGSAIIIGFIWFVMILVSGISKRHLAFVIGTGVIAFGALWLFVFQPYQKARIVSFIHPLADIRGSGYNAYQSTVAVGSGELFGKGIGFGTQSKLKFLPEYQTDFIFAAFSEEWGFVGGIIILVIFSFLVARIMYHASRAPSNFETLFCVGFAGVIVAHSIVHIGMNIGLLPVTGVPLPYMSYGGSHLLTEFLALGIISSFSRFSVKSRVATMEVDLL</sequence>
<dbReference type="Pfam" id="PF01098">
    <property type="entry name" value="FTSW_RODA_SPOVE"/>
    <property type="match status" value="1"/>
</dbReference>
<evidence type="ECO:0000256" key="4">
    <source>
        <dbReference type="ARBA" id="ARBA00022989"/>
    </source>
</evidence>
<feature type="transmembrane region" description="Helical" evidence="6">
    <location>
        <begin position="103"/>
        <end position="124"/>
    </location>
</feature>
<name>A0A2H0QTV3_9BACT</name>
<protein>
    <submittedName>
        <fullName evidence="7">Rod shape-determining protein RodA</fullName>
    </submittedName>
</protein>
<comment type="subcellular location">
    <subcellularLocation>
        <location evidence="1">Membrane</location>
        <topology evidence="1">Multi-pass membrane protein</topology>
    </subcellularLocation>
</comment>
<organism evidence="7 8">
    <name type="scientific">Candidatus Zambryskibacteria bacterium CG10_big_fil_rev_8_21_14_0_10_42_12</name>
    <dbReference type="NCBI Taxonomy" id="1975115"/>
    <lineage>
        <taxon>Bacteria</taxon>
        <taxon>Candidatus Zambryskiibacteriota</taxon>
    </lineage>
</organism>
<dbReference type="EMBL" id="PCXL01000017">
    <property type="protein sequence ID" value="PIR37712.1"/>
    <property type="molecule type" value="Genomic_DNA"/>
</dbReference>
<keyword evidence="3" id="KW-0133">Cell shape</keyword>
<evidence type="ECO:0000313" key="8">
    <source>
        <dbReference type="Proteomes" id="UP000231333"/>
    </source>
</evidence>
<feature type="transmembrane region" description="Helical" evidence="6">
    <location>
        <begin position="302"/>
        <end position="323"/>
    </location>
</feature>